<evidence type="ECO:0000313" key="3">
    <source>
        <dbReference type="Proteomes" id="UP000075903"/>
    </source>
</evidence>
<keyword evidence="3" id="KW-1185">Reference proteome</keyword>
<organism evidence="2 3">
    <name type="scientific">Anopheles merus</name>
    <name type="common">Mosquito</name>
    <dbReference type="NCBI Taxonomy" id="30066"/>
    <lineage>
        <taxon>Eukaryota</taxon>
        <taxon>Metazoa</taxon>
        <taxon>Ecdysozoa</taxon>
        <taxon>Arthropoda</taxon>
        <taxon>Hexapoda</taxon>
        <taxon>Insecta</taxon>
        <taxon>Pterygota</taxon>
        <taxon>Neoptera</taxon>
        <taxon>Endopterygota</taxon>
        <taxon>Diptera</taxon>
        <taxon>Nematocera</taxon>
        <taxon>Culicoidea</taxon>
        <taxon>Culicidae</taxon>
        <taxon>Anophelinae</taxon>
        <taxon>Anopheles</taxon>
    </lineage>
</organism>
<sequence length="219" mass="23446">MIFVEIFERIYKQQQLIKSKSQSELATFIPASAIIYHNTASNGSASPAAPSALTHGGSSNAFGLGGIAAPSTTALTAASAPHGFYPEQNNNNNHHSSFGHGSGQQQQRTEDDFSFPAFGALRRCLTEEMRPDQDGSMVKSVSIAERLAALKKSGEDDWRKRVSKKDVPDDVRRENLVNIAKHGTLTPLYRDWPGSVQGTGACGGASSITLTTHETTGQA</sequence>
<dbReference type="AlphaFoldDB" id="A0A182VJ01"/>
<feature type="compositionally biased region" description="Low complexity" evidence="1">
    <location>
        <begin position="88"/>
        <end position="107"/>
    </location>
</feature>
<dbReference type="VEuPathDB" id="VectorBase:AMEM21_005544"/>
<feature type="region of interest" description="Disordered" evidence="1">
    <location>
        <begin position="81"/>
        <end position="109"/>
    </location>
</feature>
<evidence type="ECO:0000256" key="1">
    <source>
        <dbReference type="SAM" id="MobiDB-lite"/>
    </source>
</evidence>
<dbReference type="Proteomes" id="UP000075903">
    <property type="component" value="Unassembled WGS sequence"/>
</dbReference>
<evidence type="ECO:0000313" key="2">
    <source>
        <dbReference type="EnsemblMetazoa" id="AMEM015786-PA"/>
    </source>
</evidence>
<protein>
    <submittedName>
        <fullName evidence="2">Uncharacterized protein</fullName>
    </submittedName>
</protein>
<dbReference type="EnsemblMetazoa" id="AMEM015786-RA">
    <property type="protein sequence ID" value="AMEM015786-PA"/>
    <property type="gene ID" value="AMEM015786"/>
</dbReference>
<proteinExistence type="predicted"/>
<accession>A0A182VJ01</accession>
<reference evidence="2" key="1">
    <citation type="submission" date="2020-05" db="UniProtKB">
        <authorList>
            <consortium name="EnsemblMetazoa"/>
        </authorList>
    </citation>
    <scope>IDENTIFICATION</scope>
    <source>
        <strain evidence="2">MAF</strain>
    </source>
</reference>
<dbReference type="VEuPathDB" id="VectorBase:AMEM015786"/>
<name>A0A182VJ01_ANOME</name>